<dbReference type="InterPro" id="IPR039422">
    <property type="entry name" value="MarR/SlyA-like"/>
</dbReference>
<feature type="region of interest" description="Disordered" evidence="4">
    <location>
        <begin position="1"/>
        <end position="51"/>
    </location>
</feature>
<feature type="compositionally biased region" description="Pro residues" evidence="4">
    <location>
        <begin position="1"/>
        <end position="10"/>
    </location>
</feature>
<dbReference type="GO" id="GO:0006950">
    <property type="term" value="P:response to stress"/>
    <property type="evidence" value="ECO:0007669"/>
    <property type="project" value="TreeGrafter"/>
</dbReference>
<dbReference type="EMBL" id="FOOI01000006">
    <property type="protein sequence ID" value="SFG51082.1"/>
    <property type="molecule type" value="Genomic_DNA"/>
</dbReference>
<evidence type="ECO:0000256" key="4">
    <source>
        <dbReference type="SAM" id="MobiDB-lite"/>
    </source>
</evidence>
<feature type="domain" description="HTH marR-type" evidence="5">
    <location>
        <begin position="53"/>
        <end position="188"/>
    </location>
</feature>
<reference evidence="6 9" key="2">
    <citation type="submission" date="2020-07" db="EMBL/GenBank/DDBJ databases">
        <title>Sequencing the genomes of 1000 actinobacteria strains.</title>
        <authorList>
            <person name="Klenk H.-P."/>
        </authorList>
    </citation>
    <scope>NUCLEOTIDE SEQUENCE [LARGE SCALE GENOMIC DNA]</scope>
    <source>
        <strain evidence="6 9">DSM 45117</strain>
    </source>
</reference>
<organism evidence="7 8">
    <name type="scientific">Actinopolymorpha cephalotaxi</name>
    <dbReference type="NCBI Taxonomy" id="504797"/>
    <lineage>
        <taxon>Bacteria</taxon>
        <taxon>Bacillati</taxon>
        <taxon>Actinomycetota</taxon>
        <taxon>Actinomycetes</taxon>
        <taxon>Propionibacteriales</taxon>
        <taxon>Actinopolymorphaceae</taxon>
        <taxon>Actinopolymorpha</taxon>
    </lineage>
</organism>
<name>A0A1I2SE45_9ACTN</name>
<dbReference type="PANTHER" id="PTHR33164:SF57">
    <property type="entry name" value="MARR-FAMILY TRANSCRIPTIONAL REGULATOR"/>
    <property type="match status" value="1"/>
</dbReference>
<dbReference type="AlphaFoldDB" id="A0A1I2SE45"/>
<dbReference type="PROSITE" id="PS01117">
    <property type="entry name" value="HTH_MARR_1"/>
    <property type="match status" value="1"/>
</dbReference>
<gene>
    <name evidence="6" type="ORF">FHR37_002790</name>
    <name evidence="7" type="ORF">SAMN05421678_106197</name>
</gene>
<reference evidence="7 8" key="1">
    <citation type="submission" date="2016-10" db="EMBL/GenBank/DDBJ databases">
        <authorList>
            <person name="de Groot N.N."/>
        </authorList>
    </citation>
    <scope>NUCLEOTIDE SEQUENCE [LARGE SCALE GENOMIC DNA]</scope>
    <source>
        <strain evidence="7 8">CPCC 202808</strain>
    </source>
</reference>
<dbReference type="Gene3D" id="1.10.10.10">
    <property type="entry name" value="Winged helix-like DNA-binding domain superfamily/Winged helix DNA-binding domain"/>
    <property type="match status" value="1"/>
</dbReference>
<dbReference type="SUPFAM" id="SSF46785">
    <property type="entry name" value="Winged helix' DNA-binding domain"/>
    <property type="match status" value="1"/>
</dbReference>
<dbReference type="InterPro" id="IPR036388">
    <property type="entry name" value="WH-like_DNA-bd_sf"/>
</dbReference>
<evidence type="ECO:0000256" key="2">
    <source>
        <dbReference type="ARBA" id="ARBA00023125"/>
    </source>
</evidence>
<dbReference type="EMBL" id="JACBZA010000001">
    <property type="protein sequence ID" value="NYH83939.1"/>
    <property type="molecule type" value="Genomic_DNA"/>
</dbReference>
<dbReference type="PRINTS" id="PR00598">
    <property type="entry name" value="HTHMARR"/>
</dbReference>
<evidence type="ECO:0000256" key="1">
    <source>
        <dbReference type="ARBA" id="ARBA00023015"/>
    </source>
</evidence>
<keyword evidence="3" id="KW-0804">Transcription</keyword>
<dbReference type="SMART" id="SM00347">
    <property type="entry name" value="HTH_MARR"/>
    <property type="match status" value="1"/>
</dbReference>
<dbReference type="STRING" id="504797.SAMN05421678_106197"/>
<evidence type="ECO:0000313" key="7">
    <source>
        <dbReference type="EMBL" id="SFG51082.1"/>
    </source>
</evidence>
<dbReference type="GO" id="GO:0003700">
    <property type="term" value="F:DNA-binding transcription factor activity"/>
    <property type="evidence" value="ECO:0007669"/>
    <property type="project" value="InterPro"/>
</dbReference>
<protein>
    <submittedName>
        <fullName evidence="6">DNA-binding MarR family transcriptional regulator</fullName>
    </submittedName>
    <submittedName>
        <fullName evidence="7">DNA-binding transcriptional regulator, MarR family</fullName>
    </submittedName>
</protein>
<accession>A0A1I2SE45</accession>
<evidence type="ECO:0000256" key="3">
    <source>
        <dbReference type="ARBA" id="ARBA00023163"/>
    </source>
</evidence>
<dbReference type="RefSeq" id="WP_092883414.1">
    <property type="nucleotide sequence ID" value="NZ_FOOI01000006.1"/>
</dbReference>
<keyword evidence="9" id="KW-1185">Reference proteome</keyword>
<evidence type="ECO:0000313" key="8">
    <source>
        <dbReference type="Proteomes" id="UP000199052"/>
    </source>
</evidence>
<dbReference type="InterPro" id="IPR000835">
    <property type="entry name" value="HTH_MarR-typ"/>
</dbReference>
<evidence type="ECO:0000259" key="5">
    <source>
        <dbReference type="PROSITE" id="PS50995"/>
    </source>
</evidence>
<feature type="compositionally biased region" description="Basic and acidic residues" evidence="4">
    <location>
        <begin position="17"/>
        <end position="33"/>
    </location>
</feature>
<dbReference type="Proteomes" id="UP000533017">
    <property type="component" value="Unassembled WGS sequence"/>
</dbReference>
<dbReference type="Proteomes" id="UP000199052">
    <property type="component" value="Unassembled WGS sequence"/>
</dbReference>
<keyword evidence="2 7" id="KW-0238">DNA-binding</keyword>
<dbReference type="GO" id="GO:0003677">
    <property type="term" value="F:DNA binding"/>
    <property type="evidence" value="ECO:0007669"/>
    <property type="project" value="UniProtKB-KW"/>
</dbReference>
<dbReference type="Pfam" id="PF01047">
    <property type="entry name" value="MarR"/>
    <property type="match status" value="1"/>
</dbReference>
<dbReference type="InterPro" id="IPR023187">
    <property type="entry name" value="Tscrpt_reg_MarR-type_CS"/>
</dbReference>
<proteinExistence type="predicted"/>
<evidence type="ECO:0000313" key="9">
    <source>
        <dbReference type="Proteomes" id="UP000533017"/>
    </source>
</evidence>
<sequence length="201" mass="21369">MHAPDSPPADPTDSGPADDRPTTEVGPADDRPTTDSGPADDGPADDRPTDDTAEQIAALLDGLVRRQRRAGRGSLEALGVEVTQGQMRVLRTLSHAENPLRISELANQLGIVPRSATSVVDDLEGAGLVARKPDPADRRATLVGLTPAGGRMLDRIRRSRRDAMVALVERLNAGERTDLLRLLGRLAEDDGCADRPGHGRS</sequence>
<dbReference type="OrthoDB" id="9815567at2"/>
<dbReference type="PROSITE" id="PS50995">
    <property type="entry name" value="HTH_MARR_2"/>
    <property type="match status" value="1"/>
</dbReference>
<dbReference type="PANTHER" id="PTHR33164">
    <property type="entry name" value="TRANSCRIPTIONAL REGULATOR, MARR FAMILY"/>
    <property type="match status" value="1"/>
</dbReference>
<dbReference type="InterPro" id="IPR036390">
    <property type="entry name" value="WH_DNA-bd_sf"/>
</dbReference>
<keyword evidence="1" id="KW-0805">Transcription regulation</keyword>
<evidence type="ECO:0000313" key="6">
    <source>
        <dbReference type="EMBL" id="NYH83939.1"/>
    </source>
</evidence>